<evidence type="ECO:0000313" key="1">
    <source>
        <dbReference type="EMBL" id="QAA80928.1"/>
    </source>
</evidence>
<protein>
    <submittedName>
        <fullName evidence="1">Uncharacterized protein</fullName>
    </submittedName>
</protein>
<dbReference type="EMBL" id="CP034951">
    <property type="protein sequence ID" value="QAA80928.1"/>
    <property type="molecule type" value="Genomic_DNA"/>
</dbReference>
<dbReference type="AlphaFoldDB" id="A0A410G0X7"/>
<dbReference type="OrthoDB" id="1454771at2"/>
<evidence type="ECO:0000313" key="2">
    <source>
        <dbReference type="Proteomes" id="UP000285517"/>
    </source>
</evidence>
<name>A0A410G0X7_9FLAO</name>
<accession>A0A410G0X7</accession>
<dbReference type="Proteomes" id="UP000285517">
    <property type="component" value="Chromosome"/>
</dbReference>
<keyword evidence="2" id="KW-1185">Reference proteome</keyword>
<dbReference type="RefSeq" id="WP_128249321.1">
    <property type="nucleotide sequence ID" value="NZ_CP034951.1"/>
</dbReference>
<organism evidence="1 2">
    <name type="scientific">Aequorivita ciconiae</name>
    <dbReference type="NCBI Taxonomy" id="2494375"/>
    <lineage>
        <taxon>Bacteria</taxon>
        <taxon>Pseudomonadati</taxon>
        <taxon>Bacteroidota</taxon>
        <taxon>Flavobacteriia</taxon>
        <taxon>Flavobacteriales</taxon>
        <taxon>Flavobacteriaceae</taxon>
        <taxon>Aequorivita</taxon>
    </lineage>
</organism>
<dbReference type="KEGG" id="aev:EI546_03925"/>
<gene>
    <name evidence="1" type="ORF">EI546_03925</name>
</gene>
<reference evidence="1 2" key="1">
    <citation type="submission" date="2019-01" db="EMBL/GenBank/DDBJ databases">
        <title>Complete genome sequencing of Aequorivita sp. H23M31.</title>
        <authorList>
            <person name="Bae J.-W."/>
        </authorList>
    </citation>
    <scope>NUCLEOTIDE SEQUENCE [LARGE SCALE GENOMIC DNA]</scope>
    <source>
        <strain evidence="1 2">H23M31</strain>
    </source>
</reference>
<sequence length="64" mass="7623">MIYGVDERQQLERLHDRHKRLSLDVFDSVSTNLEKELIAEKKKELRETSLELESLMSKLHRVNS</sequence>
<proteinExistence type="predicted"/>